<sequence>MAKRSITDDEIALIKAMQIRGFKNKDIQFYFNRPDRPVNSGRISGIRSETYGGSAAVPAAPNAALDSFLAAHADGKKHLTSSSAHSDTPWSHNRIAKCFAKGSDGVWRLVVKESDHFECKASFGFKYQGKWLRAIAALANNDGGYIFFGVNDKDVKGPKGEDLSYAVVGLDNNEFASADPADLATRVKSMFDPTPAIQIAVAKIGEKNVGVLYVHRHDSRPVIATKQDGDIKEGDIFYRYPGQSSRIKYSDLRAMLDARDAEARTQILPMVERLLQLGPTRSMITDLDEGIMADGKRTIQIDQNLIEKLTFIKEGQFSETDGAPTLRLIGEVQPIDGTSKAKQHLGVLTRADFLAAFLDQAKPDDPKEYIRFALEVATNERLPLHYFSRLAKLDNEGLMEFINNTNGPSARKKKCIKWLKPNAAYQAAVGKPKGILAEIIAGKLPTISTPTEASHAAQAILALPSSATFEIGSILTLLKRCLVVAGTTSAISFVRRAICRVDELKFSSSS</sequence>
<name>A0A5J6MPW7_9PROT</name>
<dbReference type="InterPro" id="IPR007421">
    <property type="entry name" value="Schlafen_AlbA_2_dom"/>
</dbReference>
<dbReference type="Proteomes" id="UP000326202">
    <property type="component" value="Chromosome"/>
</dbReference>
<dbReference type="KEGG" id="htq:FRZ44_47980"/>
<dbReference type="Gene3D" id="3.30.950.30">
    <property type="entry name" value="Schlafen, AAA domain"/>
    <property type="match status" value="1"/>
</dbReference>
<gene>
    <name evidence="2" type="ORF">FRZ44_47980</name>
</gene>
<accession>A0A5J6MPW7</accession>
<dbReference type="InterPro" id="IPR038461">
    <property type="entry name" value="Schlafen_AlbA_2_dom_sf"/>
</dbReference>
<organism evidence="2 3">
    <name type="scientific">Hypericibacter terrae</name>
    <dbReference type="NCBI Taxonomy" id="2602015"/>
    <lineage>
        <taxon>Bacteria</taxon>
        <taxon>Pseudomonadati</taxon>
        <taxon>Pseudomonadota</taxon>
        <taxon>Alphaproteobacteria</taxon>
        <taxon>Rhodospirillales</taxon>
        <taxon>Dongiaceae</taxon>
        <taxon>Hypericibacter</taxon>
    </lineage>
</organism>
<dbReference type="AlphaFoldDB" id="A0A5J6MPW7"/>
<dbReference type="EMBL" id="CP042906">
    <property type="protein sequence ID" value="QEX19484.1"/>
    <property type="molecule type" value="Genomic_DNA"/>
</dbReference>
<evidence type="ECO:0000313" key="2">
    <source>
        <dbReference type="EMBL" id="QEX19484.1"/>
    </source>
</evidence>
<keyword evidence="3" id="KW-1185">Reference proteome</keyword>
<dbReference type="RefSeq" id="WP_151179544.1">
    <property type="nucleotide sequence ID" value="NZ_CP042906.1"/>
</dbReference>
<dbReference type="Pfam" id="PF04326">
    <property type="entry name" value="SLFN_AlbA_2"/>
    <property type="match status" value="1"/>
</dbReference>
<protein>
    <recommendedName>
        <fullName evidence="1">Schlafen AlbA-2 domain-containing protein</fullName>
    </recommendedName>
</protein>
<proteinExistence type="predicted"/>
<evidence type="ECO:0000313" key="3">
    <source>
        <dbReference type="Proteomes" id="UP000326202"/>
    </source>
</evidence>
<evidence type="ECO:0000259" key="1">
    <source>
        <dbReference type="Pfam" id="PF04326"/>
    </source>
</evidence>
<feature type="domain" description="Schlafen AlbA-2" evidence="1">
    <location>
        <begin position="113"/>
        <end position="247"/>
    </location>
</feature>
<reference evidence="2 3" key="1">
    <citation type="submission" date="2019-08" db="EMBL/GenBank/DDBJ databases">
        <title>Hyperibacter terrae gen. nov., sp. nov. and Hyperibacter viscosus sp. nov., two new members in the family Rhodospirillaceae isolated from the rhizosphere of Hypericum perforatum.</title>
        <authorList>
            <person name="Noviana Z."/>
        </authorList>
    </citation>
    <scope>NUCLEOTIDE SEQUENCE [LARGE SCALE GENOMIC DNA]</scope>
    <source>
        <strain evidence="2 3">R5913</strain>
    </source>
</reference>
<dbReference type="OrthoDB" id="9807907at2"/>